<dbReference type="RefSeq" id="WP_184568561.1">
    <property type="nucleotide sequence ID" value="NZ_JACHJL010000001.1"/>
</dbReference>
<organism evidence="3 4">
    <name type="scientific">Streptomyces zagrosensis</name>
    <dbReference type="NCBI Taxonomy" id="1042984"/>
    <lineage>
        <taxon>Bacteria</taxon>
        <taxon>Bacillati</taxon>
        <taxon>Actinomycetota</taxon>
        <taxon>Actinomycetes</taxon>
        <taxon>Kitasatosporales</taxon>
        <taxon>Streptomycetaceae</taxon>
        <taxon>Streptomyces</taxon>
    </lineage>
</organism>
<reference evidence="3 4" key="1">
    <citation type="submission" date="2020-08" db="EMBL/GenBank/DDBJ databases">
        <title>Genomic Encyclopedia of Type Strains, Phase III (KMG-III): the genomes of soil and plant-associated and newly described type strains.</title>
        <authorList>
            <person name="Whitman W."/>
        </authorList>
    </citation>
    <scope>NUCLEOTIDE SEQUENCE [LARGE SCALE GENOMIC DNA]</scope>
    <source>
        <strain evidence="3 4">CECT 8305</strain>
    </source>
</reference>
<gene>
    <name evidence="3" type="ORF">FHS42_000212</name>
</gene>
<dbReference type="InterPro" id="IPR057170">
    <property type="entry name" value="DUF7848"/>
</dbReference>
<feature type="domain" description="DUF7848" evidence="2">
    <location>
        <begin position="1"/>
        <end position="85"/>
    </location>
</feature>
<evidence type="ECO:0000313" key="4">
    <source>
        <dbReference type="Proteomes" id="UP000588098"/>
    </source>
</evidence>
<feature type="region of interest" description="Disordered" evidence="1">
    <location>
        <begin position="88"/>
        <end position="115"/>
    </location>
</feature>
<feature type="region of interest" description="Disordered" evidence="1">
    <location>
        <begin position="32"/>
        <end position="52"/>
    </location>
</feature>
<proteinExistence type="predicted"/>
<keyword evidence="4" id="KW-1185">Reference proteome</keyword>
<evidence type="ECO:0000256" key="1">
    <source>
        <dbReference type="SAM" id="MobiDB-lite"/>
    </source>
</evidence>
<evidence type="ECO:0000313" key="3">
    <source>
        <dbReference type="EMBL" id="MBB5933194.1"/>
    </source>
</evidence>
<feature type="compositionally biased region" description="Basic and acidic residues" evidence="1">
    <location>
        <begin position="95"/>
        <end position="115"/>
    </location>
</feature>
<comment type="caution">
    <text evidence="3">The sequence shown here is derived from an EMBL/GenBank/DDBJ whole genome shotgun (WGS) entry which is preliminary data.</text>
</comment>
<dbReference type="AlphaFoldDB" id="A0A7W9UWZ9"/>
<dbReference type="Proteomes" id="UP000588098">
    <property type="component" value="Unassembled WGS sequence"/>
</dbReference>
<dbReference type="Pfam" id="PF25232">
    <property type="entry name" value="DUF7848"/>
    <property type="match status" value="1"/>
</dbReference>
<sequence>MTRSTYRFVDMAIGPDPQGVPYAVRATCVTCGEQSPQPEPDQGPTGQHSQAQRWCRTHAAIDHPGGRHLHYTATVTFGWLVTPAEDIGPAADEPGSERWEPMRCRHPRADDVVQL</sequence>
<name>A0A7W9UWZ9_9ACTN</name>
<evidence type="ECO:0000259" key="2">
    <source>
        <dbReference type="Pfam" id="PF25232"/>
    </source>
</evidence>
<protein>
    <recommendedName>
        <fullName evidence="2">DUF7848 domain-containing protein</fullName>
    </recommendedName>
</protein>
<dbReference type="EMBL" id="JACHJL010000001">
    <property type="protein sequence ID" value="MBB5933194.1"/>
    <property type="molecule type" value="Genomic_DNA"/>
</dbReference>
<accession>A0A7W9UWZ9</accession>